<keyword evidence="2" id="KW-1185">Reference proteome</keyword>
<dbReference type="Proteomes" id="UP001338125">
    <property type="component" value="Unassembled WGS sequence"/>
</dbReference>
<evidence type="ECO:0000313" key="1">
    <source>
        <dbReference type="EMBL" id="KAK5990131.1"/>
    </source>
</evidence>
<accession>A0ABR0SDA7</accession>
<dbReference type="PANTHER" id="PTHR39697">
    <property type="entry name" value="RICIN B LECTIN DOMAIN-CONTAINING PROTEIN-RELATED"/>
    <property type="match status" value="1"/>
</dbReference>
<name>A0ABR0SDA7_9HYPO</name>
<dbReference type="PANTHER" id="PTHR39697:SF2">
    <property type="entry name" value="CYANOVIRIN-N DOMAIN-CONTAINING PROTEIN"/>
    <property type="match status" value="1"/>
</dbReference>
<comment type="caution">
    <text evidence="1">The sequence shown here is derived from an EMBL/GenBank/DDBJ whole genome shotgun (WGS) entry which is preliminary data.</text>
</comment>
<protein>
    <submittedName>
        <fullName evidence="1">Uncharacterized protein</fullName>
    </submittedName>
</protein>
<proteinExistence type="predicted"/>
<organism evidence="1 2">
    <name type="scientific">Cladobotryum mycophilum</name>
    <dbReference type="NCBI Taxonomy" id="491253"/>
    <lineage>
        <taxon>Eukaryota</taxon>
        <taxon>Fungi</taxon>
        <taxon>Dikarya</taxon>
        <taxon>Ascomycota</taxon>
        <taxon>Pezizomycotina</taxon>
        <taxon>Sordariomycetes</taxon>
        <taxon>Hypocreomycetidae</taxon>
        <taxon>Hypocreales</taxon>
        <taxon>Hypocreaceae</taxon>
        <taxon>Cladobotryum</taxon>
    </lineage>
</organism>
<dbReference type="EMBL" id="JAVFKD010000014">
    <property type="protein sequence ID" value="KAK5990131.1"/>
    <property type="molecule type" value="Genomic_DNA"/>
</dbReference>
<evidence type="ECO:0000313" key="2">
    <source>
        <dbReference type="Proteomes" id="UP001338125"/>
    </source>
</evidence>
<reference evidence="1 2" key="1">
    <citation type="submission" date="2024-01" db="EMBL/GenBank/DDBJ databases">
        <title>Complete genome of Cladobotryum mycophilum ATHUM6906.</title>
        <authorList>
            <person name="Christinaki A.C."/>
            <person name="Myridakis A.I."/>
            <person name="Kouvelis V.N."/>
        </authorList>
    </citation>
    <scope>NUCLEOTIDE SEQUENCE [LARGE SCALE GENOMIC DNA]</scope>
    <source>
        <strain evidence="1 2">ATHUM6906</strain>
    </source>
</reference>
<sequence>MPDPDSLTLASVATLSLDSRVATDLVGLDAASTNTTSVTDCLTPTRSEFSFARIITDKEISTPSLPVVTDARPKANKTFVIRAAEKPNLILTLVDGELQVVDGYAPGGGWQWRCVKNNGWYGFRNTVSGAYIGHNNKDLFGANSKDHKKHESFIIDPHEDGGYLLVMRHADDFLTQLVVANDGKSLTEVVNGGTAWEFIEPHHLVIN</sequence>
<gene>
    <name evidence="1" type="ORF">PT974_08397</name>
</gene>